<sequence>MARVRWSELIWSRSCGQSRAVSAGPAGAARTPPRPRAHRGLLGEHLLHHHVHEPLPLLMVAPLLLQDRLHPAHGRRKAPVRPRWAGKVPVPGRCAEPRGGRQEAAAGPCPSAVSESGAVSVRPDRVRVQCSSAGLCPSAVSDHGSVSEPQDRVRAWCLTTGQCPSAVSVRQDRVRVQCPSGRTVSERGVQAAGPCPSTVSKRARCLSTGWCLSAVSKRQDRVRARCLSTGWCLSAVSEWQDRVQARGCV</sequence>
<evidence type="ECO:0000313" key="2">
    <source>
        <dbReference type="EMBL" id="RLV96834.1"/>
    </source>
</evidence>
<gene>
    <name evidence="2" type="ORF">DV515_00012426</name>
</gene>
<protein>
    <submittedName>
        <fullName evidence="2">Uncharacterized protein</fullName>
    </submittedName>
</protein>
<comment type="caution">
    <text evidence="2">The sequence shown here is derived from an EMBL/GenBank/DDBJ whole genome shotgun (WGS) entry which is preliminary data.</text>
</comment>
<dbReference type="EMBL" id="QUSF01000067">
    <property type="protein sequence ID" value="RLV96834.1"/>
    <property type="molecule type" value="Genomic_DNA"/>
</dbReference>
<evidence type="ECO:0000256" key="1">
    <source>
        <dbReference type="SAM" id="MobiDB-lite"/>
    </source>
</evidence>
<dbReference type="AlphaFoldDB" id="A0A3L8S4U1"/>
<name>A0A3L8S4U1_CHLGU</name>
<evidence type="ECO:0000313" key="3">
    <source>
        <dbReference type="Proteomes" id="UP000276834"/>
    </source>
</evidence>
<keyword evidence="3" id="KW-1185">Reference proteome</keyword>
<proteinExistence type="predicted"/>
<organism evidence="2 3">
    <name type="scientific">Chloebia gouldiae</name>
    <name type="common">Gouldian finch</name>
    <name type="synonym">Erythrura gouldiae</name>
    <dbReference type="NCBI Taxonomy" id="44316"/>
    <lineage>
        <taxon>Eukaryota</taxon>
        <taxon>Metazoa</taxon>
        <taxon>Chordata</taxon>
        <taxon>Craniata</taxon>
        <taxon>Vertebrata</taxon>
        <taxon>Euteleostomi</taxon>
        <taxon>Archelosauria</taxon>
        <taxon>Archosauria</taxon>
        <taxon>Dinosauria</taxon>
        <taxon>Saurischia</taxon>
        <taxon>Theropoda</taxon>
        <taxon>Coelurosauria</taxon>
        <taxon>Aves</taxon>
        <taxon>Neognathae</taxon>
        <taxon>Neoaves</taxon>
        <taxon>Telluraves</taxon>
        <taxon>Australaves</taxon>
        <taxon>Passeriformes</taxon>
        <taxon>Passeroidea</taxon>
        <taxon>Passeridae</taxon>
        <taxon>Chloebia</taxon>
    </lineage>
</organism>
<reference evidence="2 3" key="1">
    <citation type="journal article" date="2018" name="Proc. R. Soc. B">
        <title>A non-coding region near Follistatin controls head colour polymorphism in the Gouldian finch.</title>
        <authorList>
            <person name="Toomey M.B."/>
            <person name="Marques C.I."/>
            <person name="Andrade P."/>
            <person name="Araujo P.M."/>
            <person name="Sabatino S."/>
            <person name="Gazda M.A."/>
            <person name="Afonso S."/>
            <person name="Lopes R.J."/>
            <person name="Corbo J.C."/>
            <person name="Carneiro M."/>
        </authorList>
    </citation>
    <scope>NUCLEOTIDE SEQUENCE [LARGE SCALE GENOMIC DNA]</scope>
    <source>
        <strain evidence="2">Red01</strain>
        <tissue evidence="2">Muscle</tissue>
    </source>
</reference>
<dbReference type="Proteomes" id="UP000276834">
    <property type="component" value="Unassembled WGS sequence"/>
</dbReference>
<feature type="region of interest" description="Disordered" evidence="1">
    <location>
        <begin position="95"/>
        <end position="116"/>
    </location>
</feature>
<accession>A0A3L8S4U1</accession>